<reference evidence="4 5" key="1">
    <citation type="submission" date="2015-08" db="EMBL/GenBank/DDBJ databases">
        <title>The genome of the Asian arowana (Scleropages formosus).</title>
        <authorList>
            <person name="Tan M.H."/>
            <person name="Gan H.M."/>
            <person name="Croft L.J."/>
            <person name="Austin C.M."/>
        </authorList>
    </citation>
    <scope>NUCLEOTIDE SEQUENCE [LARGE SCALE GENOMIC DNA]</scope>
    <source>
        <strain evidence="4">Aro1</strain>
    </source>
</reference>
<feature type="compositionally biased region" description="Basic and acidic residues" evidence="2">
    <location>
        <begin position="142"/>
        <end position="158"/>
    </location>
</feature>
<dbReference type="AlphaFoldDB" id="A0A0P7UU94"/>
<feature type="non-terminal residue" evidence="4">
    <location>
        <position position="1"/>
    </location>
</feature>
<evidence type="ECO:0000256" key="2">
    <source>
        <dbReference type="SAM" id="MobiDB-lite"/>
    </source>
</evidence>
<dbReference type="GO" id="GO:0010468">
    <property type="term" value="P:regulation of gene expression"/>
    <property type="evidence" value="ECO:0007669"/>
    <property type="project" value="TreeGrafter"/>
</dbReference>
<dbReference type="PANTHER" id="PTHR13087:SF0">
    <property type="entry name" value="NFKB ACTIVATING PROTEIN LIKE"/>
    <property type="match status" value="1"/>
</dbReference>
<dbReference type="Pfam" id="PF06047">
    <property type="entry name" value="Nkap_C"/>
    <property type="match status" value="1"/>
</dbReference>
<dbReference type="InterPro" id="IPR009269">
    <property type="entry name" value="NKAP_C"/>
</dbReference>
<dbReference type="Pfam" id="PF15692">
    <property type="entry name" value="NKAP"/>
    <property type="match status" value="1"/>
</dbReference>
<dbReference type="GO" id="GO:0005634">
    <property type="term" value="C:nucleus"/>
    <property type="evidence" value="ECO:0007669"/>
    <property type="project" value="TreeGrafter"/>
</dbReference>
<evidence type="ECO:0000313" key="4">
    <source>
        <dbReference type="EMBL" id="KPP63234.1"/>
    </source>
</evidence>
<proteinExistence type="inferred from homology"/>
<feature type="region of interest" description="Disordered" evidence="2">
    <location>
        <begin position="192"/>
        <end position="253"/>
    </location>
</feature>
<feature type="region of interest" description="Disordered" evidence="2">
    <location>
        <begin position="133"/>
        <end position="169"/>
    </location>
</feature>
<dbReference type="EMBL" id="JARO02008054">
    <property type="protein sequence ID" value="KPP63234.1"/>
    <property type="molecule type" value="Genomic_DNA"/>
</dbReference>
<feature type="domain" description="NF-kappa-B-activating protein C-terminal" evidence="3">
    <location>
        <begin position="282"/>
        <end position="379"/>
    </location>
</feature>
<feature type="compositionally biased region" description="Basic and acidic residues" evidence="2">
    <location>
        <begin position="43"/>
        <end position="83"/>
    </location>
</feature>
<gene>
    <name evidence="4" type="ORF">Z043_118526</name>
</gene>
<evidence type="ECO:0000313" key="5">
    <source>
        <dbReference type="Proteomes" id="UP000034805"/>
    </source>
</evidence>
<dbReference type="InterPro" id="IPR040466">
    <property type="entry name" value="NKAP"/>
</dbReference>
<dbReference type="PANTHER" id="PTHR13087">
    <property type="entry name" value="NF-KAPPA B ACTIVATING PROTEIN"/>
    <property type="match status" value="1"/>
</dbReference>
<feature type="compositionally biased region" description="Acidic residues" evidence="2">
    <location>
        <begin position="239"/>
        <end position="250"/>
    </location>
</feature>
<comment type="similarity">
    <text evidence="1">Belongs to the NKAP family.</text>
</comment>
<dbReference type="GO" id="GO:0003682">
    <property type="term" value="F:chromatin binding"/>
    <property type="evidence" value="ECO:0007669"/>
    <property type="project" value="InterPro"/>
</dbReference>
<comment type="caution">
    <text evidence="4">The sequence shown here is derived from an EMBL/GenBank/DDBJ whole genome shotgun (WGS) entry which is preliminary data.</text>
</comment>
<accession>A0A0P7UU94</accession>
<feature type="region of interest" description="Disordered" evidence="2">
    <location>
        <begin position="1"/>
        <end position="106"/>
    </location>
</feature>
<organism evidence="4 5">
    <name type="scientific">Scleropages formosus</name>
    <name type="common">Asian bonytongue</name>
    <name type="synonym">Osteoglossum formosum</name>
    <dbReference type="NCBI Taxonomy" id="113540"/>
    <lineage>
        <taxon>Eukaryota</taxon>
        <taxon>Metazoa</taxon>
        <taxon>Chordata</taxon>
        <taxon>Craniata</taxon>
        <taxon>Vertebrata</taxon>
        <taxon>Euteleostomi</taxon>
        <taxon>Actinopterygii</taxon>
        <taxon>Neopterygii</taxon>
        <taxon>Teleostei</taxon>
        <taxon>Osteoglossocephala</taxon>
        <taxon>Osteoglossomorpha</taxon>
        <taxon>Osteoglossiformes</taxon>
        <taxon>Osteoglossidae</taxon>
        <taxon>Scleropages</taxon>
    </lineage>
</organism>
<dbReference type="Proteomes" id="UP000034805">
    <property type="component" value="Unassembled WGS sequence"/>
</dbReference>
<evidence type="ECO:0000259" key="3">
    <source>
        <dbReference type="Pfam" id="PF06047"/>
    </source>
</evidence>
<dbReference type="STRING" id="113540.ENSSFOP00015008656"/>
<sequence>TRKIGGGLNSRRAAMAPTHRSRSRSLERLKTKRRSASGSGSDGSRRSSSAEHSRSEPRPRWADHPGDRSLSRSRSRSRERERGAWSSQRDHVRHPHGPRFDYFDKTDDILRQRQEAFIARRLQERERIGELGSPEVWGLSPKVREPDSDEHTPVEADMKNSSSESSAEEGLVTCVTGLFGLLRKCMSICRGREKEEKKKEEEEKVQKEEASKALRRQKKSKKKRSKKSHKSSSDSSSDGSEEEEEEEDLNGDLWVERTCKDGGIVGPEAPLTHLSQDDKPLDFGHALLPGEGAAMAEYVKAGKRIPRRGEIGLTSEEIADFEKSGYVMSGSRHRRMEAVRLRKENQIYSADEKRALASFNQEERRKRESKILSSFREMVYRKTKGKEEK</sequence>
<evidence type="ECO:0000256" key="1">
    <source>
        <dbReference type="ARBA" id="ARBA00009313"/>
    </source>
</evidence>
<feature type="compositionally biased region" description="Basic and acidic residues" evidence="2">
    <location>
        <begin position="192"/>
        <end position="212"/>
    </location>
</feature>
<name>A0A0P7UU94_SCLFO</name>
<feature type="compositionally biased region" description="Basic residues" evidence="2">
    <location>
        <begin position="213"/>
        <end position="230"/>
    </location>
</feature>
<protein>
    <recommendedName>
        <fullName evidence="3">NF-kappa-B-activating protein C-terminal domain-containing protein</fullName>
    </recommendedName>
</protein>